<dbReference type="OrthoDB" id="10254930at2759"/>
<evidence type="ECO:0000313" key="2">
    <source>
        <dbReference type="Proteomes" id="UP000228934"/>
    </source>
</evidence>
<dbReference type="Gene3D" id="3.80.10.10">
    <property type="entry name" value="Ribonuclease Inhibitor"/>
    <property type="match status" value="2"/>
</dbReference>
<dbReference type="GO" id="GO:0031146">
    <property type="term" value="P:SCF-dependent proteasomal ubiquitin-dependent protein catabolic process"/>
    <property type="evidence" value="ECO:0007669"/>
    <property type="project" value="TreeGrafter"/>
</dbReference>
<dbReference type="PANTHER" id="PTHR13318:SF190">
    <property type="entry name" value="PARTNER OF PAIRED, ISOFORM B"/>
    <property type="match status" value="1"/>
</dbReference>
<accession>A0A2G9RAJ1</accession>
<dbReference type="EMBL" id="KV954904">
    <property type="protein sequence ID" value="PIO24311.1"/>
    <property type="molecule type" value="Genomic_DNA"/>
</dbReference>
<dbReference type="AlphaFoldDB" id="A0A2G9RAJ1"/>
<evidence type="ECO:0000313" key="1">
    <source>
        <dbReference type="EMBL" id="PIO24311.1"/>
    </source>
</evidence>
<dbReference type="InterPro" id="IPR032675">
    <property type="entry name" value="LRR_dom_sf"/>
</dbReference>
<feature type="non-terminal residue" evidence="1">
    <location>
        <position position="1"/>
    </location>
</feature>
<keyword evidence="2" id="KW-1185">Reference proteome</keyword>
<gene>
    <name evidence="1" type="ORF">AB205_0033260</name>
</gene>
<reference evidence="2" key="1">
    <citation type="journal article" date="2017" name="Nat. Commun.">
        <title>The North American bullfrog draft genome provides insight into hormonal regulation of long noncoding RNA.</title>
        <authorList>
            <person name="Hammond S.A."/>
            <person name="Warren R.L."/>
            <person name="Vandervalk B.P."/>
            <person name="Kucuk E."/>
            <person name="Khan H."/>
            <person name="Gibb E.A."/>
            <person name="Pandoh P."/>
            <person name="Kirk H."/>
            <person name="Zhao Y."/>
            <person name="Jones M."/>
            <person name="Mungall A.J."/>
            <person name="Coope R."/>
            <person name="Pleasance S."/>
            <person name="Moore R.A."/>
            <person name="Holt R.A."/>
            <person name="Round J.M."/>
            <person name="Ohora S."/>
            <person name="Walle B.V."/>
            <person name="Veldhoen N."/>
            <person name="Helbing C.C."/>
            <person name="Birol I."/>
        </authorList>
    </citation>
    <scope>NUCLEOTIDE SEQUENCE [LARGE SCALE GENOMIC DNA]</scope>
</reference>
<protein>
    <recommendedName>
        <fullName evidence="3">F-box/LRR-repeat protein 14</fullName>
    </recommendedName>
</protein>
<proteinExistence type="predicted"/>
<evidence type="ECO:0008006" key="3">
    <source>
        <dbReference type="Google" id="ProtNLM"/>
    </source>
</evidence>
<organism evidence="1 2">
    <name type="scientific">Aquarana catesbeiana</name>
    <name type="common">American bullfrog</name>
    <name type="synonym">Rana catesbeiana</name>
    <dbReference type="NCBI Taxonomy" id="8400"/>
    <lineage>
        <taxon>Eukaryota</taxon>
        <taxon>Metazoa</taxon>
        <taxon>Chordata</taxon>
        <taxon>Craniata</taxon>
        <taxon>Vertebrata</taxon>
        <taxon>Euteleostomi</taxon>
        <taxon>Amphibia</taxon>
        <taxon>Batrachia</taxon>
        <taxon>Anura</taxon>
        <taxon>Neobatrachia</taxon>
        <taxon>Ranoidea</taxon>
        <taxon>Ranidae</taxon>
        <taxon>Aquarana</taxon>
    </lineage>
</organism>
<dbReference type="Proteomes" id="UP000228934">
    <property type="component" value="Unassembled WGS sequence"/>
</dbReference>
<dbReference type="PANTHER" id="PTHR13318">
    <property type="entry name" value="PARTNER OF PAIRED, ISOFORM B-RELATED"/>
    <property type="match status" value="1"/>
</dbReference>
<dbReference type="SUPFAM" id="SSF52047">
    <property type="entry name" value="RNI-like"/>
    <property type="match status" value="1"/>
</dbReference>
<dbReference type="SMART" id="SM00367">
    <property type="entry name" value="LRR_CC"/>
    <property type="match status" value="4"/>
</dbReference>
<name>A0A2G9RAJ1_AQUCT</name>
<dbReference type="InterPro" id="IPR006553">
    <property type="entry name" value="Leu-rich_rpt_Cys-con_subtyp"/>
</dbReference>
<sequence>GLKHLSHLILDQTKVGDGGMCDFLQSACCPLTHLSVNQTAVTERTLNMLVDRMPGLRLLSLKHTQVSDVSSLSGLGHLGTLHLDSTRVSEESLQVVRSLPALSTLTLAGVQSLSSNRVLELMSGLSLTRLVLPGRHSLSDEGLQCLSRLRGLTELDLTDHTQITDLGVQCVSQLIRLRVLSLCNTSVSDAGLIHLRGLNLLEELSLDRTKVTSRGVSRCIPHLLHLQVLGLSDTLVGDNVLKLGIQNCKNLLKVNLSRTRVTNKGLRFLRHSSIMQINLDGTGVTLQGVSELMAICASLTSVRAANLRLILSEQVSDEEAS</sequence>
<dbReference type="GO" id="GO:0019005">
    <property type="term" value="C:SCF ubiquitin ligase complex"/>
    <property type="evidence" value="ECO:0007669"/>
    <property type="project" value="TreeGrafter"/>
</dbReference>